<evidence type="ECO:0000313" key="8">
    <source>
        <dbReference type="EnsemblMetazoa" id="G21602.1:cds"/>
    </source>
</evidence>
<dbReference type="CDD" id="cd08045">
    <property type="entry name" value="HFD_TAF4"/>
    <property type="match status" value="1"/>
</dbReference>
<dbReference type="Pfam" id="PF07531">
    <property type="entry name" value="TAFH"/>
    <property type="match status" value="1"/>
</dbReference>
<accession>A0A8W8JY79</accession>
<dbReference type="AlphaFoldDB" id="A0A8W8JY79"/>
<feature type="compositionally biased region" description="Low complexity" evidence="6">
    <location>
        <begin position="823"/>
        <end position="833"/>
    </location>
</feature>
<comment type="subcellular location">
    <subcellularLocation>
        <location evidence="1">Nucleus</location>
    </subcellularLocation>
</comment>
<protein>
    <recommendedName>
        <fullName evidence="7">TAFH domain-containing protein</fullName>
    </recommendedName>
</protein>
<dbReference type="PROSITE" id="PS51119">
    <property type="entry name" value="TAFH"/>
    <property type="match status" value="1"/>
</dbReference>
<dbReference type="InterPro" id="IPR007900">
    <property type="entry name" value="TAF4_C"/>
</dbReference>
<evidence type="ECO:0000259" key="7">
    <source>
        <dbReference type="PROSITE" id="PS51119"/>
    </source>
</evidence>
<comment type="similarity">
    <text evidence="2">Belongs to the TAF4 family.</text>
</comment>
<evidence type="ECO:0000313" key="9">
    <source>
        <dbReference type="Proteomes" id="UP000005408"/>
    </source>
</evidence>
<feature type="domain" description="TAFH" evidence="7">
    <location>
        <begin position="457"/>
        <end position="552"/>
    </location>
</feature>
<feature type="region of interest" description="Disordered" evidence="6">
    <location>
        <begin position="209"/>
        <end position="263"/>
    </location>
</feature>
<dbReference type="PANTHER" id="PTHR15138">
    <property type="entry name" value="TRANSCRIPTION INITIATION FACTOR TFIID SUBUNIT 4"/>
    <property type="match status" value="1"/>
</dbReference>
<dbReference type="InterPro" id="IPR003894">
    <property type="entry name" value="TAFH_NHR1"/>
</dbReference>
<dbReference type="Pfam" id="PF05236">
    <property type="entry name" value="TAF4"/>
    <property type="match status" value="1"/>
</dbReference>
<dbReference type="Gene3D" id="1.20.120.1110">
    <property type="entry name" value="TAFH/NHR1 domain"/>
    <property type="match status" value="1"/>
</dbReference>
<feature type="compositionally biased region" description="Basic and acidic residues" evidence="6">
    <location>
        <begin position="608"/>
        <end position="618"/>
    </location>
</feature>
<dbReference type="GO" id="GO:0006367">
    <property type="term" value="P:transcription initiation at RNA polymerase II promoter"/>
    <property type="evidence" value="ECO:0007669"/>
    <property type="project" value="TreeGrafter"/>
</dbReference>
<dbReference type="GO" id="GO:0003677">
    <property type="term" value="F:DNA binding"/>
    <property type="evidence" value="ECO:0007669"/>
    <property type="project" value="TreeGrafter"/>
</dbReference>
<proteinExistence type="inferred from homology"/>
<organism evidence="8 9">
    <name type="scientific">Magallana gigas</name>
    <name type="common">Pacific oyster</name>
    <name type="synonym">Crassostrea gigas</name>
    <dbReference type="NCBI Taxonomy" id="29159"/>
    <lineage>
        <taxon>Eukaryota</taxon>
        <taxon>Metazoa</taxon>
        <taxon>Spiralia</taxon>
        <taxon>Lophotrochozoa</taxon>
        <taxon>Mollusca</taxon>
        <taxon>Bivalvia</taxon>
        <taxon>Autobranchia</taxon>
        <taxon>Pteriomorphia</taxon>
        <taxon>Ostreida</taxon>
        <taxon>Ostreoidea</taxon>
        <taxon>Ostreidae</taxon>
        <taxon>Magallana</taxon>
    </lineage>
</organism>
<dbReference type="InterPro" id="IPR045144">
    <property type="entry name" value="TAF4"/>
</dbReference>
<feature type="region of interest" description="Disordered" evidence="6">
    <location>
        <begin position="434"/>
        <end position="458"/>
    </location>
</feature>
<dbReference type="PANTHER" id="PTHR15138:SF14">
    <property type="entry name" value="TRANSCRIPTION INITIATION FACTOR TFIID SUBUNIT 4"/>
    <property type="match status" value="1"/>
</dbReference>
<dbReference type="FunFam" id="1.10.20.10:FF:000015">
    <property type="entry name" value="Transcription initiation factor TFIID subunit 4B"/>
    <property type="match status" value="1"/>
</dbReference>
<dbReference type="SUPFAM" id="SSF158553">
    <property type="entry name" value="TAFH domain-like"/>
    <property type="match status" value="1"/>
</dbReference>
<evidence type="ECO:0000256" key="1">
    <source>
        <dbReference type="ARBA" id="ARBA00004123"/>
    </source>
</evidence>
<feature type="compositionally biased region" description="Basic and acidic residues" evidence="6">
    <location>
        <begin position="764"/>
        <end position="793"/>
    </location>
</feature>
<keyword evidence="4" id="KW-0804">Transcription</keyword>
<reference evidence="8" key="1">
    <citation type="submission" date="2022-08" db="UniProtKB">
        <authorList>
            <consortium name="EnsemblMetazoa"/>
        </authorList>
    </citation>
    <scope>IDENTIFICATION</scope>
    <source>
        <strain evidence="8">05x7-T-G4-1.051#20</strain>
    </source>
</reference>
<dbReference type="EnsemblMetazoa" id="G21602.1">
    <property type="protein sequence ID" value="G21602.1:cds"/>
    <property type="gene ID" value="G21602"/>
</dbReference>
<dbReference type="InterPro" id="IPR009072">
    <property type="entry name" value="Histone-fold"/>
</dbReference>
<sequence>MATTNSLDDILSTEIDENAVNALVGSLESQLASTTHKDTAHSISDASMNNNHISNASAPVACTSTVFINNFPTSASKNMTIQNNVALNSSNISHLKTSESQLLGLNSIVSNVNSSEGGDLSVNANNINRNSPVPVNHVRIASHPQTVANSRNSPSPSVSGQLNNVSVASVRSSTPNQVVINNGQSLPNVSSIVNSANSANFNATDHKPVIRSTHSSPLNQNSSQDVKPGPTQIVNIKHEPVGSPHRGVLSVKQETGSPSSGFGVKQEHQLAIQPVPGAPHNVPHPSVHLVQGKGPVTGNPSVITVRTPGQTHPSQVVMQPQIITTHSSSAQMHVVSTRNNAKHYCVTTWCSDTSRSSAGQELSRDSWCLSSSNPQQPVQQRGTGCLLDSLPIRQVPVRPHQIVTIQPPGMNRQVNLSTAATTATPVSTLIRTTAPVGAPHTTPSGRTSLPGAPQQPPDNVKKCKNFLSTLMKLAQSQPQQTVKNVRELIQGLIDGKVEPQTFTEKLQIELRSSPQPYLVPFLKKSLPALRQALIANTMTIEDVKAPPLEVLQPVVSIGNLVHTQLHPSTHHAAVRGQHVIGIPKTVTAVTGKAPHHTGLPAQGRTSTPHKEKTKYDSLKDDDDINDVATMGGVNLSEESKNILASNADFIGTQIRSCKDEAFLYHGPLLARITAIAKKHGIDDISSDVANLVSHATQERLRDLLEKLDTIAEHRIEIYKMNERFEASTDAKSQLKFLEELDKMEKKRHDDQEWEKIMKAAKSRSKNEDPEQQKIKQKAKELQQAEIERMRQEEANQTALAAIGPRKKRKTDFGEISSSGSGGLSVSNGGSSSSKTTSTRQRIKRVTLRDVLFLMEQERSLGKSTLLYKTFLK</sequence>
<evidence type="ECO:0000256" key="4">
    <source>
        <dbReference type="ARBA" id="ARBA00023163"/>
    </source>
</evidence>
<feature type="region of interest" description="Disordered" evidence="6">
    <location>
        <begin position="759"/>
        <end position="840"/>
    </location>
</feature>
<keyword evidence="9" id="KW-1185">Reference proteome</keyword>
<keyword evidence="3" id="KW-0805">Transcription regulation</keyword>
<dbReference type="Proteomes" id="UP000005408">
    <property type="component" value="Unassembled WGS sequence"/>
</dbReference>
<feature type="compositionally biased region" description="Polar residues" evidence="6">
    <location>
        <begin position="212"/>
        <end position="225"/>
    </location>
</feature>
<evidence type="ECO:0000256" key="2">
    <source>
        <dbReference type="ARBA" id="ARBA00006178"/>
    </source>
</evidence>
<dbReference type="GO" id="GO:0016251">
    <property type="term" value="F:RNA polymerase II general transcription initiation factor activity"/>
    <property type="evidence" value="ECO:0007669"/>
    <property type="project" value="TreeGrafter"/>
</dbReference>
<dbReference type="SUPFAM" id="SSF47113">
    <property type="entry name" value="Histone-fold"/>
    <property type="match status" value="1"/>
</dbReference>
<dbReference type="Gene3D" id="1.10.20.10">
    <property type="entry name" value="Histone, subunit A"/>
    <property type="match status" value="1"/>
</dbReference>
<evidence type="ECO:0000256" key="5">
    <source>
        <dbReference type="ARBA" id="ARBA00023242"/>
    </source>
</evidence>
<evidence type="ECO:0000256" key="3">
    <source>
        <dbReference type="ARBA" id="ARBA00023015"/>
    </source>
</evidence>
<feature type="region of interest" description="Disordered" evidence="6">
    <location>
        <begin position="591"/>
        <end position="621"/>
    </location>
</feature>
<dbReference type="GO" id="GO:0005669">
    <property type="term" value="C:transcription factor TFIID complex"/>
    <property type="evidence" value="ECO:0007669"/>
    <property type="project" value="InterPro"/>
</dbReference>
<keyword evidence="5" id="KW-0539">Nucleus</keyword>
<name>A0A8W8JY79_MAGGI</name>
<dbReference type="GO" id="GO:0046982">
    <property type="term" value="F:protein heterodimerization activity"/>
    <property type="evidence" value="ECO:0007669"/>
    <property type="project" value="InterPro"/>
</dbReference>
<dbReference type="SMART" id="SM00549">
    <property type="entry name" value="TAFH"/>
    <property type="match status" value="1"/>
</dbReference>
<dbReference type="InterPro" id="IPR037249">
    <property type="entry name" value="TAFH/NHR1_dom_sf"/>
</dbReference>
<evidence type="ECO:0000256" key="6">
    <source>
        <dbReference type="SAM" id="MobiDB-lite"/>
    </source>
</evidence>